<evidence type="ECO:0000313" key="6">
    <source>
        <dbReference type="Proteomes" id="UP001597497"/>
    </source>
</evidence>
<dbReference type="EMBL" id="JBHUMM010000005">
    <property type="protein sequence ID" value="MFD2670733.1"/>
    <property type="molecule type" value="Genomic_DNA"/>
</dbReference>
<evidence type="ECO:0000259" key="3">
    <source>
        <dbReference type="Pfam" id="PF13556"/>
    </source>
</evidence>
<evidence type="ECO:0000259" key="4">
    <source>
        <dbReference type="Pfam" id="PF17853"/>
    </source>
</evidence>
<dbReference type="Gene3D" id="1.10.10.2840">
    <property type="entry name" value="PucR C-terminal helix-turn-helix domain"/>
    <property type="match status" value="1"/>
</dbReference>
<keyword evidence="6" id="KW-1185">Reference proteome</keyword>
<name>A0ABW5R6R4_9BACL</name>
<dbReference type="Pfam" id="PF17853">
    <property type="entry name" value="GGDEF_2"/>
    <property type="match status" value="1"/>
</dbReference>
<dbReference type="InterPro" id="IPR042070">
    <property type="entry name" value="PucR_C-HTH_sf"/>
</dbReference>
<feature type="domain" description="Putative sugar diacid recognition" evidence="2">
    <location>
        <begin position="4"/>
        <end position="134"/>
    </location>
</feature>
<dbReference type="PANTHER" id="PTHR33744:SF16">
    <property type="entry name" value="CARBOHYDRATE DIACID REGULATOR"/>
    <property type="match status" value="1"/>
</dbReference>
<protein>
    <submittedName>
        <fullName evidence="5">CdaR family transcriptional regulator</fullName>
    </submittedName>
</protein>
<feature type="domain" description="PucR C-terminal helix-turn-helix" evidence="3">
    <location>
        <begin position="334"/>
        <end position="390"/>
    </location>
</feature>
<comment type="similarity">
    <text evidence="1">Belongs to the CdaR family.</text>
</comment>
<proteinExistence type="inferred from homology"/>
<reference evidence="6" key="1">
    <citation type="journal article" date="2019" name="Int. J. Syst. Evol. Microbiol.">
        <title>The Global Catalogue of Microorganisms (GCM) 10K type strain sequencing project: providing services to taxonomists for standard genome sequencing and annotation.</title>
        <authorList>
            <consortium name="The Broad Institute Genomics Platform"/>
            <consortium name="The Broad Institute Genome Sequencing Center for Infectious Disease"/>
            <person name="Wu L."/>
            <person name="Ma J."/>
        </authorList>
    </citation>
    <scope>NUCLEOTIDE SEQUENCE [LARGE SCALE GENOMIC DNA]</scope>
    <source>
        <strain evidence="6">KCTC 33676</strain>
    </source>
</reference>
<accession>A0ABW5R6R4</accession>
<dbReference type="InterPro" id="IPR025736">
    <property type="entry name" value="PucR_C-HTH_dom"/>
</dbReference>
<evidence type="ECO:0000313" key="5">
    <source>
        <dbReference type="EMBL" id="MFD2670733.1"/>
    </source>
</evidence>
<dbReference type="Pfam" id="PF13556">
    <property type="entry name" value="HTH_30"/>
    <property type="match status" value="1"/>
</dbReference>
<dbReference type="InterPro" id="IPR041522">
    <property type="entry name" value="CdaR_GGDEF"/>
</dbReference>
<feature type="domain" description="CdaR GGDEF-like" evidence="4">
    <location>
        <begin position="137"/>
        <end position="285"/>
    </location>
</feature>
<gene>
    <name evidence="5" type="ORF">ACFSUC_03800</name>
</gene>
<evidence type="ECO:0000256" key="1">
    <source>
        <dbReference type="ARBA" id="ARBA00006754"/>
    </source>
</evidence>
<dbReference type="RefSeq" id="WP_379928156.1">
    <property type="nucleotide sequence ID" value="NZ_JBHUMM010000005.1"/>
</dbReference>
<dbReference type="SUPFAM" id="SSF46689">
    <property type="entry name" value="Homeodomain-like"/>
    <property type="match status" value="1"/>
</dbReference>
<organism evidence="5 6">
    <name type="scientific">Marinicrinis sediminis</name>
    <dbReference type="NCBI Taxonomy" id="1652465"/>
    <lineage>
        <taxon>Bacteria</taxon>
        <taxon>Bacillati</taxon>
        <taxon>Bacillota</taxon>
        <taxon>Bacilli</taxon>
        <taxon>Bacillales</taxon>
        <taxon>Paenibacillaceae</taxon>
    </lineage>
</organism>
<dbReference type="PANTHER" id="PTHR33744">
    <property type="entry name" value="CARBOHYDRATE DIACID REGULATOR"/>
    <property type="match status" value="1"/>
</dbReference>
<sequence>MLVSSEMAQSIVEETEKVIKRNVNFMNSEAQIIASIDQARIGDFHEGAQEVLRTKQKVMITEDDPVRGVKAGVNLPVYLKDQIVGVIGITGSETEVLQLGEVIQKMTEILVKEAYLDQQLELEQQARKSFIDEWVAGNWQDDKLFAARGWMMEINVYLPRIVLVFDLLQFSEVVYDHLKHHQGDVRGELEIQRTRKAILDTIIRYFGPQKEAIAVSTGSSKYTVLLPVNPEKSLEEQKERIRFDVARILRYISNQHGFEAACGAGRYLEGLSGISRSFREADRAVSFAKTAEPRLKFYDEMGLESFISEISRETREDFIERMLRLNRNANQEQLLETLRVFFTCNQSINEAANQLFIHKNTLQYRLKKIKEWTGYDPRVLEDAVLLYVAMTMHAFGDLNEASWYG</sequence>
<dbReference type="InterPro" id="IPR009057">
    <property type="entry name" value="Homeodomain-like_sf"/>
</dbReference>
<dbReference type="InterPro" id="IPR051448">
    <property type="entry name" value="CdaR-like_regulators"/>
</dbReference>
<evidence type="ECO:0000259" key="2">
    <source>
        <dbReference type="Pfam" id="PF05651"/>
    </source>
</evidence>
<dbReference type="Pfam" id="PF05651">
    <property type="entry name" value="Diacid_rec"/>
    <property type="match status" value="1"/>
</dbReference>
<dbReference type="Proteomes" id="UP001597497">
    <property type="component" value="Unassembled WGS sequence"/>
</dbReference>
<dbReference type="InterPro" id="IPR008599">
    <property type="entry name" value="Diacid_rec"/>
</dbReference>
<comment type="caution">
    <text evidence="5">The sequence shown here is derived from an EMBL/GenBank/DDBJ whole genome shotgun (WGS) entry which is preliminary data.</text>
</comment>